<accession>Q6LWD0</accession>
<dbReference type="KEGG" id="ppr:PBPRC0046"/>
<keyword evidence="1" id="KW-0614">Plasmid</keyword>
<dbReference type="EMBL" id="CR377818">
    <property type="protein sequence ID" value="CAG17984.1"/>
    <property type="molecule type" value="Genomic_DNA"/>
</dbReference>
<name>Q6LWD0_PHOPR</name>
<dbReference type="HOGENOM" id="CLU_2480657_0_0_6"/>
<protein>
    <submittedName>
        <fullName evidence="1">Predicted orf</fullName>
    </submittedName>
</protein>
<sequence length="87" mass="10139">MKRTPFEQLGGRNLSLLPWIQTVFVKHILIKSFIINFFKFKCPEDICLLLLSFSSCPPQFQLKIQHTKYISHQIACFLSMFSVGNQC</sequence>
<evidence type="ECO:0000313" key="2">
    <source>
        <dbReference type="Proteomes" id="UP000000593"/>
    </source>
</evidence>
<proteinExistence type="predicted"/>
<gene>
    <name evidence="1" type="ordered locus">PBPRC0046</name>
</gene>
<keyword evidence="2" id="KW-1185">Reference proteome</keyword>
<geneLocation type="plasmid" evidence="1 2">
    <name>pPBPR1</name>
</geneLocation>
<organism evidence="1 2">
    <name type="scientific">Photobacterium profundum (strain SS9)</name>
    <dbReference type="NCBI Taxonomy" id="298386"/>
    <lineage>
        <taxon>Bacteria</taxon>
        <taxon>Pseudomonadati</taxon>
        <taxon>Pseudomonadota</taxon>
        <taxon>Gammaproteobacteria</taxon>
        <taxon>Vibrionales</taxon>
        <taxon>Vibrionaceae</taxon>
        <taxon>Photobacterium</taxon>
    </lineage>
</organism>
<reference evidence="2" key="1">
    <citation type="journal article" date="2005" name="Science">
        <title>Life at depth: Photobacterium profundum genome sequence and expression analysis.</title>
        <authorList>
            <person name="Vezzi A."/>
            <person name="Campanaro S."/>
            <person name="D'Angelo M."/>
            <person name="Simonato F."/>
            <person name="Vitulo N."/>
            <person name="Lauro F.M."/>
            <person name="Cestaro A."/>
            <person name="Malacrida G."/>
            <person name="Simionati B."/>
            <person name="Cannata N."/>
            <person name="Romualdi C."/>
            <person name="Bartlett D.H."/>
            <person name="Valle G."/>
        </authorList>
    </citation>
    <scope>NUCLEOTIDE SEQUENCE [LARGE SCALE GENOMIC DNA]</scope>
    <source>
        <strain evidence="2">ATCC BAA-1253 / SS9</strain>
    </source>
</reference>
<evidence type="ECO:0000313" key="1">
    <source>
        <dbReference type="EMBL" id="CAG17984.1"/>
    </source>
</evidence>
<dbReference type="AlphaFoldDB" id="Q6LWD0"/>
<dbReference type="Proteomes" id="UP000000593">
    <property type="component" value="Plasmid pPBPR1"/>
</dbReference>